<evidence type="ECO:0000313" key="2">
    <source>
        <dbReference type="EMBL" id="GAA2853721.1"/>
    </source>
</evidence>
<gene>
    <name evidence="2" type="ORF">GCM10010517_11580</name>
</gene>
<feature type="signal peptide" evidence="1">
    <location>
        <begin position="1"/>
        <end position="31"/>
    </location>
</feature>
<dbReference type="RefSeq" id="WP_344968566.1">
    <property type="nucleotide sequence ID" value="NZ_BAAAVI010000006.1"/>
</dbReference>
<protein>
    <recommendedName>
        <fullName evidence="4">Secreted protein</fullName>
    </recommendedName>
</protein>
<keyword evidence="3" id="KW-1185">Reference proteome</keyword>
<organism evidence="2 3">
    <name type="scientific">Streptosporangium fragile</name>
    <dbReference type="NCBI Taxonomy" id="46186"/>
    <lineage>
        <taxon>Bacteria</taxon>
        <taxon>Bacillati</taxon>
        <taxon>Actinomycetota</taxon>
        <taxon>Actinomycetes</taxon>
        <taxon>Streptosporangiales</taxon>
        <taxon>Streptosporangiaceae</taxon>
        <taxon>Streptosporangium</taxon>
    </lineage>
</organism>
<sequence length="174" mass="17840">MTKHMITRRLGRPALVAALAGGMLLTGVAPAAVAESATGAKGTLGPFGYGGLTLGMSAAKAQATGKIVRKTSGPCAGWDLKAHPTGRDRAGVYISKRRGVAMIFAPRGVKTPQGIGIGSTGAQLKRAYPKLKESASGYPVAAVPGNPKATYYFLLSRGKVTEVTLALNNQDCAN</sequence>
<keyword evidence="1" id="KW-0732">Signal</keyword>
<name>A0ABP6I7S1_9ACTN</name>
<evidence type="ECO:0000256" key="1">
    <source>
        <dbReference type="SAM" id="SignalP"/>
    </source>
</evidence>
<dbReference type="Proteomes" id="UP001500831">
    <property type="component" value="Unassembled WGS sequence"/>
</dbReference>
<reference evidence="3" key="1">
    <citation type="journal article" date="2019" name="Int. J. Syst. Evol. Microbiol.">
        <title>The Global Catalogue of Microorganisms (GCM) 10K type strain sequencing project: providing services to taxonomists for standard genome sequencing and annotation.</title>
        <authorList>
            <consortium name="The Broad Institute Genomics Platform"/>
            <consortium name="The Broad Institute Genome Sequencing Center for Infectious Disease"/>
            <person name="Wu L."/>
            <person name="Ma J."/>
        </authorList>
    </citation>
    <scope>NUCLEOTIDE SEQUENCE [LARGE SCALE GENOMIC DNA]</scope>
    <source>
        <strain evidence="3">JCM 6242</strain>
    </source>
</reference>
<evidence type="ECO:0000313" key="3">
    <source>
        <dbReference type="Proteomes" id="UP001500831"/>
    </source>
</evidence>
<accession>A0ABP6I7S1</accession>
<feature type="chain" id="PRO_5045748497" description="Secreted protein" evidence="1">
    <location>
        <begin position="32"/>
        <end position="174"/>
    </location>
</feature>
<comment type="caution">
    <text evidence="2">The sequence shown here is derived from an EMBL/GenBank/DDBJ whole genome shotgun (WGS) entry which is preliminary data.</text>
</comment>
<proteinExistence type="predicted"/>
<evidence type="ECO:0008006" key="4">
    <source>
        <dbReference type="Google" id="ProtNLM"/>
    </source>
</evidence>
<dbReference type="EMBL" id="BAAAVI010000006">
    <property type="protein sequence ID" value="GAA2853721.1"/>
    <property type="molecule type" value="Genomic_DNA"/>
</dbReference>